<dbReference type="SUPFAM" id="SSF53137">
    <property type="entry name" value="Translational machinery components"/>
    <property type="match status" value="1"/>
</dbReference>
<dbReference type="AlphaFoldDB" id="B3RSE2"/>
<dbReference type="OrthoDB" id="1654884at2759"/>
<evidence type="ECO:0000313" key="5">
    <source>
        <dbReference type="Proteomes" id="UP000009022"/>
    </source>
</evidence>
<evidence type="ECO:0000313" key="4">
    <source>
        <dbReference type="EMBL" id="EDV26500.1"/>
    </source>
</evidence>
<evidence type="ECO:0008006" key="6">
    <source>
        <dbReference type="Google" id="ProtNLM"/>
    </source>
</evidence>
<keyword evidence="2" id="KW-0689">Ribosomal protein</keyword>
<dbReference type="GO" id="GO:0003735">
    <property type="term" value="F:structural constituent of ribosome"/>
    <property type="evidence" value="ECO:0000318"/>
    <property type="project" value="GO_Central"/>
</dbReference>
<dbReference type="STRING" id="10228.B3RSE2"/>
<comment type="similarity">
    <text evidence="1">Belongs to the universal ribosomal protein uS11 family.</text>
</comment>
<dbReference type="PANTHER" id="PTHR11759">
    <property type="entry name" value="40S RIBOSOMAL PROTEIN S14/30S RIBOSOMAL PROTEIN S11"/>
    <property type="match status" value="1"/>
</dbReference>
<proteinExistence type="inferred from homology"/>
<dbReference type="RefSeq" id="XP_002110496.1">
    <property type="nucleotide sequence ID" value="XM_002110460.1"/>
</dbReference>
<gene>
    <name evidence="4" type="ORF">TRIADDRAFT_54565</name>
</gene>
<dbReference type="PhylomeDB" id="B3RSE2"/>
<organism evidence="4 5">
    <name type="scientific">Trichoplax adhaerens</name>
    <name type="common">Trichoplax reptans</name>
    <dbReference type="NCBI Taxonomy" id="10228"/>
    <lineage>
        <taxon>Eukaryota</taxon>
        <taxon>Metazoa</taxon>
        <taxon>Placozoa</taxon>
        <taxon>Uniplacotomia</taxon>
        <taxon>Trichoplacea</taxon>
        <taxon>Trichoplacidae</taxon>
        <taxon>Trichoplax</taxon>
    </lineage>
</organism>
<dbReference type="Proteomes" id="UP000009022">
    <property type="component" value="Unassembled WGS sequence"/>
</dbReference>
<dbReference type="GeneID" id="6752249"/>
<dbReference type="Gene3D" id="3.30.420.80">
    <property type="entry name" value="Ribosomal protein S11"/>
    <property type="match status" value="1"/>
</dbReference>
<protein>
    <recommendedName>
        <fullName evidence="6">Ribosomal protein S11</fullName>
    </recommendedName>
</protein>
<dbReference type="KEGG" id="tad:TRIADDRAFT_54565"/>
<evidence type="ECO:0000256" key="3">
    <source>
        <dbReference type="ARBA" id="ARBA00023274"/>
    </source>
</evidence>
<name>B3RSE2_TRIAD</name>
<keyword evidence="5" id="KW-1185">Reference proteome</keyword>
<dbReference type="HOGENOM" id="CLU_1857854_0_0_1"/>
<reference evidence="4 5" key="1">
    <citation type="journal article" date="2008" name="Nature">
        <title>The Trichoplax genome and the nature of placozoans.</title>
        <authorList>
            <person name="Srivastava M."/>
            <person name="Begovic E."/>
            <person name="Chapman J."/>
            <person name="Putnam N.H."/>
            <person name="Hellsten U."/>
            <person name="Kawashima T."/>
            <person name="Kuo A."/>
            <person name="Mitros T."/>
            <person name="Salamov A."/>
            <person name="Carpenter M.L."/>
            <person name="Signorovitch A.Y."/>
            <person name="Moreno M.A."/>
            <person name="Kamm K."/>
            <person name="Grimwood J."/>
            <person name="Schmutz J."/>
            <person name="Shapiro H."/>
            <person name="Grigoriev I.V."/>
            <person name="Buss L.W."/>
            <person name="Schierwater B."/>
            <person name="Dellaporta S.L."/>
            <person name="Rokhsar D.S."/>
        </authorList>
    </citation>
    <scope>NUCLEOTIDE SEQUENCE [LARGE SCALE GENOMIC DNA]</scope>
    <source>
        <strain evidence="4 5">Grell-BS-1999</strain>
    </source>
</reference>
<keyword evidence="3" id="KW-0687">Ribonucleoprotein</keyword>
<evidence type="ECO:0000256" key="1">
    <source>
        <dbReference type="ARBA" id="ARBA00006194"/>
    </source>
</evidence>
<dbReference type="InParanoid" id="B3RSE2"/>
<dbReference type="EMBL" id="DS985243">
    <property type="protein sequence ID" value="EDV26500.1"/>
    <property type="molecule type" value="Genomic_DNA"/>
</dbReference>
<dbReference type="InterPro" id="IPR036967">
    <property type="entry name" value="Ribosomal_uS11_sf"/>
</dbReference>
<dbReference type="GO" id="GO:0005763">
    <property type="term" value="C:mitochondrial small ribosomal subunit"/>
    <property type="evidence" value="ECO:0000318"/>
    <property type="project" value="GO_Central"/>
</dbReference>
<dbReference type="eggNOG" id="KOG0408">
    <property type="taxonomic scope" value="Eukaryota"/>
</dbReference>
<dbReference type="GO" id="GO:0006412">
    <property type="term" value="P:translation"/>
    <property type="evidence" value="ECO:0000318"/>
    <property type="project" value="GO_Central"/>
</dbReference>
<dbReference type="CTD" id="6752249"/>
<accession>B3RSE2</accession>
<sequence length="138" mass="14983">MALINLAFCRCKCAIRLPITSALLFTRAMVARNLTPVRAYSSHPDVESLQILDPEFKNLPIAHVKASYNNTIITITDMKGKTINWASGGTEGFKNAKRSTTYAGQSAGEAAAKKAIRKGINKVRVKVKGMGPGREVPH</sequence>
<dbReference type="InterPro" id="IPR001971">
    <property type="entry name" value="Ribosomal_uS11"/>
</dbReference>
<evidence type="ECO:0000256" key="2">
    <source>
        <dbReference type="ARBA" id="ARBA00022980"/>
    </source>
</evidence>
<dbReference type="Pfam" id="PF00411">
    <property type="entry name" value="Ribosomal_S11"/>
    <property type="match status" value="1"/>
</dbReference>